<dbReference type="EMBL" id="BARS01043762">
    <property type="protein sequence ID" value="GAG29302.1"/>
    <property type="molecule type" value="Genomic_DNA"/>
</dbReference>
<evidence type="ECO:0000313" key="1">
    <source>
        <dbReference type="EMBL" id="GAG29302.1"/>
    </source>
</evidence>
<dbReference type="AlphaFoldDB" id="X0X1I8"/>
<sequence>MLEKGYRDFQQQLADDPHRFKTAVIHRRAGKTVFGLSWLLEPARDPDWKGPDGNPYRGWFV</sequence>
<gene>
    <name evidence="1" type="ORF">S01H1_66205</name>
</gene>
<organism evidence="1">
    <name type="scientific">marine sediment metagenome</name>
    <dbReference type="NCBI Taxonomy" id="412755"/>
    <lineage>
        <taxon>unclassified sequences</taxon>
        <taxon>metagenomes</taxon>
        <taxon>ecological metagenomes</taxon>
    </lineage>
</organism>
<feature type="non-terminal residue" evidence="1">
    <location>
        <position position="61"/>
    </location>
</feature>
<proteinExistence type="predicted"/>
<name>X0X1I8_9ZZZZ</name>
<comment type="caution">
    <text evidence="1">The sequence shown here is derived from an EMBL/GenBank/DDBJ whole genome shotgun (WGS) entry which is preliminary data.</text>
</comment>
<accession>X0X1I8</accession>
<reference evidence="1" key="1">
    <citation type="journal article" date="2014" name="Front. Microbiol.">
        <title>High frequency of phylogenetically diverse reductive dehalogenase-homologous genes in deep subseafloor sedimentary metagenomes.</title>
        <authorList>
            <person name="Kawai M."/>
            <person name="Futagami T."/>
            <person name="Toyoda A."/>
            <person name="Takaki Y."/>
            <person name="Nishi S."/>
            <person name="Hori S."/>
            <person name="Arai W."/>
            <person name="Tsubouchi T."/>
            <person name="Morono Y."/>
            <person name="Uchiyama I."/>
            <person name="Ito T."/>
            <person name="Fujiyama A."/>
            <person name="Inagaki F."/>
            <person name="Takami H."/>
        </authorList>
    </citation>
    <scope>NUCLEOTIDE SEQUENCE</scope>
    <source>
        <strain evidence="1">Expedition CK06-06</strain>
    </source>
</reference>
<protein>
    <submittedName>
        <fullName evidence="1">Uncharacterized protein</fullName>
    </submittedName>
</protein>